<dbReference type="GO" id="GO:0009279">
    <property type="term" value="C:cell outer membrane"/>
    <property type="evidence" value="ECO:0007669"/>
    <property type="project" value="UniProtKB-SubCell"/>
</dbReference>
<dbReference type="InterPro" id="IPR045584">
    <property type="entry name" value="Pilin-like"/>
</dbReference>
<protein>
    <submittedName>
        <fullName evidence="7">Prepilin-type N-terminal cleavage/methylation domain-containing protein</fullName>
    </submittedName>
</protein>
<evidence type="ECO:0000256" key="3">
    <source>
        <dbReference type="ARBA" id="ARBA00022764"/>
    </source>
</evidence>
<evidence type="ECO:0000256" key="4">
    <source>
        <dbReference type="ARBA" id="ARBA00023237"/>
    </source>
</evidence>
<evidence type="ECO:0000313" key="7">
    <source>
        <dbReference type="EMBL" id="MDR6218494.1"/>
    </source>
</evidence>
<keyword evidence="4" id="KW-0998">Cell outer membrane</keyword>
<feature type="region of interest" description="Disordered" evidence="5">
    <location>
        <begin position="568"/>
        <end position="633"/>
    </location>
</feature>
<keyword evidence="3" id="KW-0574">Periplasm</keyword>
<evidence type="ECO:0000256" key="6">
    <source>
        <dbReference type="SAM" id="Phobius"/>
    </source>
</evidence>
<name>A0AAE4BMU2_9DEIO</name>
<dbReference type="InterPro" id="IPR012902">
    <property type="entry name" value="N_methyl_site"/>
</dbReference>
<accession>A0AAE4BMU2</accession>
<gene>
    <name evidence="7" type="ORF">J2Y00_002057</name>
</gene>
<evidence type="ECO:0000256" key="2">
    <source>
        <dbReference type="ARBA" id="ARBA00004418"/>
    </source>
</evidence>
<dbReference type="GO" id="GO:0042597">
    <property type="term" value="C:periplasmic space"/>
    <property type="evidence" value="ECO:0007669"/>
    <property type="project" value="UniProtKB-SubCell"/>
</dbReference>
<evidence type="ECO:0000256" key="1">
    <source>
        <dbReference type="ARBA" id="ARBA00004203"/>
    </source>
</evidence>
<feature type="transmembrane region" description="Helical" evidence="6">
    <location>
        <begin position="12"/>
        <end position="37"/>
    </location>
</feature>
<evidence type="ECO:0000313" key="8">
    <source>
        <dbReference type="Proteomes" id="UP001185331"/>
    </source>
</evidence>
<organism evidence="7 8">
    <name type="scientific">Deinococcus soli</name>
    <name type="common">ex Cha et al. 2016</name>
    <dbReference type="NCBI Taxonomy" id="1309411"/>
    <lineage>
        <taxon>Bacteria</taxon>
        <taxon>Thermotogati</taxon>
        <taxon>Deinococcota</taxon>
        <taxon>Deinococci</taxon>
        <taxon>Deinococcales</taxon>
        <taxon>Deinococcaceae</taxon>
        <taxon>Deinococcus</taxon>
    </lineage>
</organism>
<comment type="caution">
    <text evidence="7">The sequence shown here is derived from an EMBL/GenBank/DDBJ whole genome shotgun (WGS) entry which is preliminary data.</text>
</comment>
<dbReference type="SUPFAM" id="SSF54523">
    <property type="entry name" value="Pili subunits"/>
    <property type="match status" value="1"/>
</dbReference>
<keyword evidence="6" id="KW-0472">Membrane</keyword>
<sequence length="633" mass="67605">MTTPRPPTRPGRAFTLTEVLITLAILAIVAVSVVTVLTRTQQSNNIVAGQTGATGILRFIAGQVQEGRGEYAPTTGYRAFGYGALKSAFANIENGDDYGNADIYKATITNLGAVNGNSGLYKFQIQVYYRAMTESGEASIKQTVYGPKPSVPVDSTGTVTPEQGTPLPPTAQNGNLRIGEIRNPDGFTTAPPLTITGPFGFNRTVQTWAGQTFNAAPGTYTITTTSDPYYVTNIDPAGPEVRSGQTTDVNVTVTARKGTVQVVNIGAVPLTYQVYRRSGTDESVVRTGTVPGGCAAPYAECSVTHQLPANYEYKVAATPPQDQYSGKLTIVPDAYQTLTQDTTQTVTVSYAQDTARVYVELRCYTQNGTVRACAGAAPDLTTLSGPVVTHNLAVPYGPRSDFPAAPATYGFTWPEFPAIQFGDATWGRYRKTFTFSAPAGETSSYYPEMTLVQGNIRVASFTSSGVLPVTPMCTLSGGGMSKTMPCNVSYINNGGSASAISLTVKPDTYYQLNSADTLIERPYVRWRLVNRNVAAYAGWSTSIKMSLFYQRQIYNCWSETECQDGYWEWRDDDTSPVPTGEQPGVQPTPVPAPTPAPAPAPAPSPTPSLPPANPTPPGGGTIDPPYDPPPAEF</sequence>
<dbReference type="Proteomes" id="UP001185331">
    <property type="component" value="Unassembled WGS sequence"/>
</dbReference>
<dbReference type="EMBL" id="JAVDQK010000004">
    <property type="protein sequence ID" value="MDR6218494.1"/>
    <property type="molecule type" value="Genomic_DNA"/>
</dbReference>
<evidence type="ECO:0000256" key="5">
    <source>
        <dbReference type="SAM" id="MobiDB-lite"/>
    </source>
</evidence>
<reference evidence="7" key="1">
    <citation type="submission" date="2023-07" db="EMBL/GenBank/DDBJ databases">
        <title>Sorghum-associated microbial communities from plants grown in Nebraska, USA.</title>
        <authorList>
            <person name="Schachtman D."/>
        </authorList>
    </citation>
    <scope>NUCLEOTIDE SEQUENCE</scope>
    <source>
        <strain evidence="7">BE330</strain>
    </source>
</reference>
<dbReference type="AlphaFoldDB" id="A0AAE4BMU2"/>
<keyword evidence="6" id="KW-1133">Transmembrane helix</keyword>
<dbReference type="NCBIfam" id="TIGR02532">
    <property type="entry name" value="IV_pilin_GFxxxE"/>
    <property type="match status" value="1"/>
</dbReference>
<proteinExistence type="predicted"/>
<dbReference type="Pfam" id="PF07963">
    <property type="entry name" value="N_methyl"/>
    <property type="match status" value="1"/>
</dbReference>
<keyword evidence="6" id="KW-0812">Transmembrane</keyword>
<feature type="compositionally biased region" description="Pro residues" evidence="5">
    <location>
        <begin position="586"/>
        <end position="617"/>
    </location>
</feature>
<feature type="region of interest" description="Disordered" evidence="5">
    <location>
        <begin position="155"/>
        <end position="176"/>
    </location>
</feature>
<comment type="subcellular location">
    <subcellularLocation>
        <location evidence="1">Cell outer membrane</location>
        <topology evidence="1">Single-pass membrane protein</topology>
    </subcellularLocation>
    <subcellularLocation>
        <location evidence="2">Periplasm</location>
    </subcellularLocation>
</comment>
<dbReference type="RefSeq" id="WP_309855030.1">
    <property type="nucleotide sequence ID" value="NZ_JAVDQJ010000005.1"/>
</dbReference>